<organism evidence="1 2">
    <name type="scientific">Ramazzottius varieornatus</name>
    <name type="common">Water bear</name>
    <name type="synonym">Tardigrade</name>
    <dbReference type="NCBI Taxonomy" id="947166"/>
    <lineage>
        <taxon>Eukaryota</taxon>
        <taxon>Metazoa</taxon>
        <taxon>Ecdysozoa</taxon>
        <taxon>Tardigrada</taxon>
        <taxon>Eutardigrada</taxon>
        <taxon>Parachela</taxon>
        <taxon>Hypsibioidea</taxon>
        <taxon>Ramazzottiidae</taxon>
        <taxon>Ramazzottius</taxon>
    </lineage>
</organism>
<comment type="caution">
    <text evidence="1">The sequence shown here is derived from an EMBL/GenBank/DDBJ whole genome shotgun (WGS) entry which is preliminary data.</text>
</comment>
<proteinExistence type="predicted"/>
<protein>
    <submittedName>
        <fullName evidence="1">Uncharacterized protein</fullName>
    </submittedName>
</protein>
<evidence type="ECO:0000313" key="2">
    <source>
        <dbReference type="Proteomes" id="UP000186922"/>
    </source>
</evidence>
<gene>
    <name evidence="1" type="primary">RvY_14375</name>
    <name evidence="1" type="synonym">RvY_14375.2</name>
    <name evidence="1" type="ORF">RvY_14375-2</name>
</gene>
<sequence length="115" mass="13126">MNETWLRLSWERYGDKCKENTRTSILCHLVDFGRVENCRRQESGMSNGYPYPNRGACILIICIAKGFTKAQSMAADLSQDLRGYTKASSKCFLCRKTLYFHSNMPNGINAKPSME</sequence>
<accession>A0A1D1VR44</accession>
<reference evidence="1 2" key="1">
    <citation type="journal article" date="2016" name="Nat. Commun.">
        <title>Extremotolerant tardigrade genome and improved radiotolerance of human cultured cells by tardigrade-unique protein.</title>
        <authorList>
            <person name="Hashimoto T."/>
            <person name="Horikawa D.D."/>
            <person name="Saito Y."/>
            <person name="Kuwahara H."/>
            <person name="Kozuka-Hata H."/>
            <person name="Shin-I T."/>
            <person name="Minakuchi Y."/>
            <person name="Ohishi K."/>
            <person name="Motoyama A."/>
            <person name="Aizu T."/>
            <person name="Enomoto A."/>
            <person name="Kondo K."/>
            <person name="Tanaka S."/>
            <person name="Hara Y."/>
            <person name="Koshikawa S."/>
            <person name="Sagara H."/>
            <person name="Miura T."/>
            <person name="Yokobori S."/>
            <person name="Miyagawa K."/>
            <person name="Suzuki Y."/>
            <person name="Kubo T."/>
            <person name="Oyama M."/>
            <person name="Kohara Y."/>
            <person name="Fujiyama A."/>
            <person name="Arakawa K."/>
            <person name="Katayama T."/>
            <person name="Toyoda A."/>
            <person name="Kunieda T."/>
        </authorList>
    </citation>
    <scope>NUCLEOTIDE SEQUENCE [LARGE SCALE GENOMIC DNA]</scope>
    <source>
        <strain evidence="1 2">YOKOZUNA-1</strain>
    </source>
</reference>
<dbReference type="Proteomes" id="UP000186922">
    <property type="component" value="Unassembled WGS sequence"/>
</dbReference>
<name>A0A1D1VR44_RAMVA</name>
<dbReference type="EMBL" id="BDGG01000010">
    <property type="protein sequence ID" value="GAV04032.1"/>
    <property type="molecule type" value="Genomic_DNA"/>
</dbReference>
<dbReference type="AlphaFoldDB" id="A0A1D1VR44"/>
<keyword evidence="2" id="KW-1185">Reference proteome</keyword>
<evidence type="ECO:0000313" key="1">
    <source>
        <dbReference type="EMBL" id="GAV04032.1"/>
    </source>
</evidence>